<accession>A0A7U3ZP51</accession>
<reference evidence="3" key="1">
    <citation type="submission" date="2011-06" db="EMBL/GenBank/DDBJ databases">
        <title>The complete genome of chromosome of Runella slithyformis DSM 19594.</title>
        <authorList>
            <consortium name="US DOE Joint Genome Institute (JGI-PGF)"/>
            <person name="Lucas S."/>
            <person name="Han J."/>
            <person name="Lapidus A."/>
            <person name="Bruce D."/>
            <person name="Goodwin L."/>
            <person name="Pitluck S."/>
            <person name="Peters L."/>
            <person name="Kyrpides N."/>
            <person name="Mavromatis K."/>
            <person name="Ivanova N."/>
            <person name="Ovchinnikova G."/>
            <person name="Zhang X."/>
            <person name="Misra M."/>
            <person name="Detter J.C."/>
            <person name="Tapia R."/>
            <person name="Han C."/>
            <person name="Land M."/>
            <person name="Hauser L."/>
            <person name="Markowitz V."/>
            <person name="Cheng J.-F."/>
            <person name="Hugenholtz P."/>
            <person name="Woyke T."/>
            <person name="Wu D."/>
            <person name="Tindall B."/>
            <person name="Faehrich R."/>
            <person name="Brambilla E."/>
            <person name="Klenk H.-P."/>
            <person name="Eisen J.A."/>
        </authorList>
    </citation>
    <scope>NUCLEOTIDE SEQUENCE [LARGE SCALE GENOMIC DNA]</scope>
    <source>
        <strain evidence="3">ATCC 29530 / DSM 19594 / LMG 11500 / NCIMB 11436 / LSU 4</strain>
    </source>
</reference>
<evidence type="ECO:0000313" key="3">
    <source>
        <dbReference type="Proteomes" id="UP000000493"/>
    </source>
</evidence>
<evidence type="ECO:0000256" key="1">
    <source>
        <dbReference type="SAM" id="Phobius"/>
    </source>
</evidence>
<keyword evidence="3" id="KW-1185">Reference proteome</keyword>
<keyword evidence="1" id="KW-0812">Transmembrane</keyword>
<feature type="transmembrane region" description="Helical" evidence="1">
    <location>
        <begin position="12"/>
        <end position="27"/>
    </location>
</feature>
<feature type="transmembrane region" description="Helical" evidence="1">
    <location>
        <begin position="33"/>
        <end position="59"/>
    </location>
</feature>
<gene>
    <name evidence="2" type="ordered locus">Runsl_4394</name>
</gene>
<name>A0A7U3ZP51_RUNSL</name>
<dbReference type="Proteomes" id="UP000000493">
    <property type="component" value="Chromosome"/>
</dbReference>
<keyword evidence="1" id="KW-0472">Membrane</keyword>
<sequence length="64" mass="7442">MKNIFFKLKLNQFFGFMIFVFSIWYGLSDYENILALITSVDGIHLILGFLFGIGIVYLLSKWGK</sequence>
<proteinExistence type="predicted"/>
<dbReference type="EMBL" id="CP002859">
    <property type="protein sequence ID" value="AEI50723.1"/>
    <property type="molecule type" value="Genomic_DNA"/>
</dbReference>
<protein>
    <submittedName>
        <fullName evidence="2">Uncharacterized protein</fullName>
    </submittedName>
</protein>
<reference evidence="2 3" key="2">
    <citation type="journal article" date="2012" name="Stand. Genomic Sci.">
        <title>Complete genome sequence of the aquatic bacterium Runella slithyformis type strain (LSU 4(T)).</title>
        <authorList>
            <person name="Copeland A."/>
            <person name="Zhang X."/>
            <person name="Misra M."/>
            <person name="Lapidus A."/>
            <person name="Nolan M."/>
            <person name="Lucas S."/>
            <person name="Deshpande S."/>
            <person name="Cheng J.F."/>
            <person name="Tapia R."/>
            <person name="Goodwin L.A."/>
            <person name="Pitluck S."/>
            <person name="Liolios K."/>
            <person name="Pagani I."/>
            <person name="Ivanova N."/>
            <person name="Mikhailova N."/>
            <person name="Pati A."/>
            <person name="Chen A."/>
            <person name="Palaniappan K."/>
            <person name="Land M."/>
            <person name="Hauser L."/>
            <person name="Pan C."/>
            <person name="Jeffries C.D."/>
            <person name="Detter J.C."/>
            <person name="Brambilla E.M."/>
            <person name="Rohde M."/>
            <person name="Djao O.D."/>
            <person name="Goker M."/>
            <person name="Sikorski J."/>
            <person name="Tindall B.J."/>
            <person name="Woyke T."/>
            <person name="Bristow J."/>
            <person name="Eisen J.A."/>
            <person name="Markowitz V."/>
            <person name="Hugenholtz P."/>
            <person name="Kyrpides N.C."/>
            <person name="Klenk H.P."/>
            <person name="Mavromatis K."/>
        </authorList>
    </citation>
    <scope>NUCLEOTIDE SEQUENCE [LARGE SCALE GENOMIC DNA]</scope>
    <source>
        <strain evidence="3">ATCC 29530 / DSM 19594 / LMG 11500 / NCIMB 11436 / LSU 4</strain>
    </source>
</reference>
<organism evidence="2 3">
    <name type="scientific">Runella slithyformis (strain ATCC 29530 / DSM 19594 / LMG 11500 / NCIMB 11436 / LSU 4)</name>
    <dbReference type="NCBI Taxonomy" id="761193"/>
    <lineage>
        <taxon>Bacteria</taxon>
        <taxon>Pseudomonadati</taxon>
        <taxon>Bacteroidota</taxon>
        <taxon>Cytophagia</taxon>
        <taxon>Cytophagales</taxon>
        <taxon>Spirosomataceae</taxon>
        <taxon>Runella</taxon>
    </lineage>
</organism>
<dbReference type="AlphaFoldDB" id="A0A7U3ZP51"/>
<evidence type="ECO:0000313" key="2">
    <source>
        <dbReference type="EMBL" id="AEI50723.1"/>
    </source>
</evidence>
<dbReference type="KEGG" id="rsi:Runsl_4394"/>
<keyword evidence="1" id="KW-1133">Transmembrane helix</keyword>